<dbReference type="InterPro" id="IPR000551">
    <property type="entry name" value="MerR-type_HTH_dom"/>
</dbReference>
<sequence length="279" mass="29832">MDDTETLMSIGEFSARTRLSVRMLRHYDEHDVLAPAAVDPRTGYRAYAPAQVAEALHVRRLRDVGFTVSAIVAVRAAAGTPAYAEALAAQRAALEEEAAAARGRLALIDRLISDEGHPMTDITVTRTTVPARRVVALRGVVPTYSDEGALWGRMMPELQAQGIVPTGPGGCIEHVPEYVEHDVDESVWLPVAPGTEATAPLEALDLPAQDVVVARVVGPYELISEAHARIQELCAAEGLRPAATSADDPVEAKVFNRYLTDPSGTAPEDLVTEVCVPVA</sequence>
<dbReference type="SMART" id="SM00871">
    <property type="entry name" value="AraC_E_bind"/>
    <property type="match status" value="1"/>
</dbReference>
<dbReference type="SMART" id="SM00422">
    <property type="entry name" value="HTH_MERR"/>
    <property type="match status" value="1"/>
</dbReference>
<dbReference type="EMBL" id="JAGSNF010000003">
    <property type="protein sequence ID" value="MBR7742280.1"/>
    <property type="molecule type" value="Genomic_DNA"/>
</dbReference>
<proteinExistence type="predicted"/>
<dbReference type="Gene3D" id="3.20.80.10">
    <property type="entry name" value="Regulatory factor, effector binding domain"/>
    <property type="match status" value="1"/>
</dbReference>
<evidence type="ECO:0000259" key="2">
    <source>
        <dbReference type="PROSITE" id="PS50937"/>
    </source>
</evidence>
<dbReference type="Pfam" id="PF06445">
    <property type="entry name" value="GyrI-like"/>
    <property type="match status" value="1"/>
</dbReference>
<dbReference type="Gene3D" id="1.10.1660.10">
    <property type="match status" value="1"/>
</dbReference>
<dbReference type="InterPro" id="IPR047057">
    <property type="entry name" value="MerR_fam"/>
</dbReference>
<protein>
    <submittedName>
        <fullName evidence="3">MerR family transcriptional regulator</fullName>
    </submittedName>
</protein>
<dbReference type="SUPFAM" id="SSF46955">
    <property type="entry name" value="Putative DNA-binding domain"/>
    <property type="match status" value="1"/>
</dbReference>
<dbReference type="PROSITE" id="PS50937">
    <property type="entry name" value="HTH_MERR_2"/>
    <property type="match status" value="1"/>
</dbReference>
<dbReference type="InterPro" id="IPR009061">
    <property type="entry name" value="DNA-bd_dom_put_sf"/>
</dbReference>
<dbReference type="PANTHER" id="PTHR30204">
    <property type="entry name" value="REDOX-CYCLING DRUG-SENSING TRANSCRIPTIONAL ACTIVATOR SOXR"/>
    <property type="match status" value="1"/>
</dbReference>
<dbReference type="SUPFAM" id="SSF55136">
    <property type="entry name" value="Probable bacterial effector-binding domain"/>
    <property type="match status" value="1"/>
</dbReference>
<dbReference type="AlphaFoldDB" id="A0A941HYW2"/>
<name>A0A941HYW2_9MICO</name>
<keyword evidence="1" id="KW-0238">DNA-binding</keyword>
<dbReference type="InterPro" id="IPR010499">
    <property type="entry name" value="AraC_E-bd"/>
</dbReference>
<evidence type="ECO:0000256" key="1">
    <source>
        <dbReference type="ARBA" id="ARBA00023125"/>
    </source>
</evidence>
<accession>A0A941HYW2</accession>
<dbReference type="InterPro" id="IPR011256">
    <property type="entry name" value="Reg_factor_effector_dom_sf"/>
</dbReference>
<evidence type="ECO:0000313" key="4">
    <source>
        <dbReference type="Proteomes" id="UP000677016"/>
    </source>
</evidence>
<dbReference type="GO" id="GO:0003700">
    <property type="term" value="F:DNA-binding transcription factor activity"/>
    <property type="evidence" value="ECO:0007669"/>
    <property type="project" value="InterPro"/>
</dbReference>
<dbReference type="Proteomes" id="UP000677016">
    <property type="component" value="Unassembled WGS sequence"/>
</dbReference>
<organism evidence="3 4">
    <name type="scientific">Phycicoccus avicenniae</name>
    <dbReference type="NCBI Taxonomy" id="2828860"/>
    <lineage>
        <taxon>Bacteria</taxon>
        <taxon>Bacillati</taxon>
        <taxon>Actinomycetota</taxon>
        <taxon>Actinomycetes</taxon>
        <taxon>Micrococcales</taxon>
        <taxon>Intrasporangiaceae</taxon>
        <taxon>Phycicoccus</taxon>
    </lineage>
</organism>
<dbReference type="PANTHER" id="PTHR30204:SF97">
    <property type="entry name" value="MERR FAMILY REGULATORY PROTEIN"/>
    <property type="match status" value="1"/>
</dbReference>
<dbReference type="PROSITE" id="PS00552">
    <property type="entry name" value="HTH_MERR_1"/>
    <property type="match status" value="1"/>
</dbReference>
<reference evidence="3" key="1">
    <citation type="submission" date="2021-04" db="EMBL/GenBank/DDBJ databases">
        <title>Phycicoccus avicenniae sp. nov., a novel endophytic actinomycetes isolated from branch of Avicennia mariana.</title>
        <authorList>
            <person name="Tuo L."/>
        </authorList>
    </citation>
    <scope>NUCLEOTIDE SEQUENCE</scope>
    <source>
        <strain evidence="3">BSK3Z-2</strain>
    </source>
</reference>
<dbReference type="InterPro" id="IPR029442">
    <property type="entry name" value="GyrI-like"/>
</dbReference>
<feature type="domain" description="HTH merR-type" evidence="2">
    <location>
        <begin position="7"/>
        <end position="77"/>
    </location>
</feature>
<dbReference type="RefSeq" id="WP_211601432.1">
    <property type="nucleotide sequence ID" value="NZ_JAGSNF010000003.1"/>
</dbReference>
<evidence type="ECO:0000313" key="3">
    <source>
        <dbReference type="EMBL" id="MBR7742280.1"/>
    </source>
</evidence>
<dbReference type="GO" id="GO:0003677">
    <property type="term" value="F:DNA binding"/>
    <property type="evidence" value="ECO:0007669"/>
    <property type="project" value="UniProtKB-KW"/>
</dbReference>
<comment type="caution">
    <text evidence="3">The sequence shown here is derived from an EMBL/GenBank/DDBJ whole genome shotgun (WGS) entry which is preliminary data.</text>
</comment>
<dbReference type="Pfam" id="PF13411">
    <property type="entry name" value="MerR_1"/>
    <property type="match status" value="1"/>
</dbReference>
<keyword evidence="4" id="KW-1185">Reference proteome</keyword>
<gene>
    <name evidence="3" type="ORF">KC207_03105</name>
</gene>